<accession>A0ABU1RQS3</accession>
<dbReference type="InterPro" id="IPR051043">
    <property type="entry name" value="Sulfatase_Mod_Factor_Kinase"/>
</dbReference>
<dbReference type="EMBL" id="JAVDTT010000001">
    <property type="protein sequence ID" value="MDR6841118.1"/>
    <property type="molecule type" value="Genomic_DNA"/>
</dbReference>
<dbReference type="InterPro" id="IPR016187">
    <property type="entry name" value="CTDL_fold"/>
</dbReference>
<sequence>MHAIRYPMLLALRLLSKGALSGAALALCALAACTRVPDNPVAPPAPVAEAVDPRLPSITVSGDETGAGAWNWQPPRRELTTQDIPAAKRDAASALAQNRLYAEAGDAIPLYMALKALAPEDRQVAEGLKKSLRALLKQGDAALRDAGDDADALSRAGEIGAVARALAPDDPTVAAYLTQVDSADQLWRLNAEGERLLRNGQIGKAGEAALAPFREVLRLQPGQARALQGLAASESAMIRRAEDAAASSDFDAASHWLALAAEVRGSSSTIPAPTVEDARRRVGAIRDARIAALRERGLGDLTSLRGLRTARVLLAEVLRIAEPGDAVAADFRTRIDLATHYGLFRPGQAFTDAMAAGGRAPEMVVVPHGGFRMGASETELGSVESEKPAHYVRFDRGFAMSRQAVTVGEFRRFVQATRYRPRATRRGHSVVYDERSGNFARHSGVDWQSDYAGARAADSLPVLHVSVRDAEAYAQWLSAQTGRGYRLPSEAEFEYALRAGTQGRYPWGSDGVPTARFGNLTGGNDVSPSGRHWNNAFVSYGDGYWGPAPGGSYLPNAFGLYDLGSNVSEWVSDCWHASYRRAPADGASWFNPGCRSRVVRGGSWASSPTQARAAWRSASDSDMTSARVGFRVVRGI</sequence>
<organism evidence="3 4">
    <name type="scientific">Pseudoxanthomonas sacheonensis</name>
    <dbReference type="NCBI Taxonomy" id="443615"/>
    <lineage>
        <taxon>Bacteria</taxon>
        <taxon>Pseudomonadati</taxon>
        <taxon>Pseudomonadota</taxon>
        <taxon>Gammaproteobacteria</taxon>
        <taxon>Lysobacterales</taxon>
        <taxon>Lysobacteraceae</taxon>
        <taxon>Pseudoxanthomonas</taxon>
    </lineage>
</organism>
<name>A0ABU1RQS3_9GAMM</name>
<evidence type="ECO:0000313" key="3">
    <source>
        <dbReference type="EMBL" id="MDR6841118.1"/>
    </source>
</evidence>
<dbReference type="Gene3D" id="3.90.1580.10">
    <property type="entry name" value="paralog of FGE (formylglycine-generating enzyme)"/>
    <property type="match status" value="1"/>
</dbReference>
<reference evidence="3 4" key="1">
    <citation type="submission" date="2023-07" db="EMBL/GenBank/DDBJ databases">
        <title>Sorghum-associated microbial communities from plants grown in Nebraska, USA.</title>
        <authorList>
            <person name="Schachtman D."/>
        </authorList>
    </citation>
    <scope>NUCLEOTIDE SEQUENCE [LARGE SCALE GENOMIC DNA]</scope>
    <source>
        <strain evidence="3 4">BE107</strain>
    </source>
</reference>
<dbReference type="PANTHER" id="PTHR23150">
    <property type="entry name" value="SULFATASE MODIFYING FACTOR 1, 2"/>
    <property type="match status" value="1"/>
</dbReference>
<feature type="domain" description="Sulfatase-modifying factor enzyme-like" evidence="2">
    <location>
        <begin position="360"/>
        <end position="634"/>
    </location>
</feature>
<dbReference type="PANTHER" id="PTHR23150:SF35">
    <property type="entry name" value="BLL6746 PROTEIN"/>
    <property type="match status" value="1"/>
</dbReference>
<dbReference type="SUPFAM" id="SSF56436">
    <property type="entry name" value="C-type lectin-like"/>
    <property type="match status" value="1"/>
</dbReference>
<protein>
    <submittedName>
        <fullName evidence="3">Formylglycine-generating enzyme required for sulfatase activity</fullName>
    </submittedName>
</protein>
<gene>
    <name evidence="3" type="ORF">J2W94_001382</name>
</gene>
<dbReference type="InterPro" id="IPR042095">
    <property type="entry name" value="SUMF_sf"/>
</dbReference>
<dbReference type="Pfam" id="PF03781">
    <property type="entry name" value="FGE-sulfatase"/>
    <property type="match status" value="1"/>
</dbReference>
<dbReference type="Proteomes" id="UP001254759">
    <property type="component" value="Unassembled WGS sequence"/>
</dbReference>
<evidence type="ECO:0000259" key="2">
    <source>
        <dbReference type="Pfam" id="PF03781"/>
    </source>
</evidence>
<proteinExistence type="predicted"/>
<dbReference type="InterPro" id="IPR005532">
    <property type="entry name" value="SUMF_dom"/>
</dbReference>
<keyword evidence="1" id="KW-0732">Signal</keyword>
<dbReference type="PROSITE" id="PS51257">
    <property type="entry name" value="PROKAR_LIPOPROTEIN"/>
    <property type="match status" value="1"/>
</dbReference>
<feature type="chain" id="PRO_5047414900" evidence="1">
    <location>
        <begin position="32"/>
        <end position="636"/>
    </location>
</feature>
<feature type="signal peptide" evidence="1">
    <location>
        <begin position="1"/>
        <end position="31"/>
    </location>
</feature>
<keyword evidence="4" id="KW-1185">Reference proteome</keyword>
<evidence type="ECO:0000256" key="1">
    <source>
        <dbReference type="SAM" id="SignalP"/>
    </source>
</evidence>
<evidence type="ECO:0000313" key="4">
    <source>
        <dbReference type="Proteomes" id="UP001254759"/>
    </source>
</evidence>
<comment type="caution">
    <text evidence="3">The sequence shown here is derived from an EMBL/GenBank/DDBJ whole genome shotgun (WGS) entry which is preliminary data.</text>
</comment>